<comment type="subcellular location">
    <subcellularLocation>
        <location evidence="2">Spore coat</location>
    </subcellularLocation>
</comment>
<sequence length="197" mass="21804">MNKLGAHEVLELHEVLSDAIHGLNTLKLYRPHAKDPQLQALVDRHMSAMTMDYNNMVQMATHQNIPQAIPTRLGAAVTGMVPADRFQPAYGLRHPQTQSPAPSIEEINDEDVMLCLVNCHKQTAALKMKAALEMANPMLRRMVQQSANASADMAYEAFQAANQRGIYQVPTLQETTQANFIHAYAAAPAGQHHMPLM</sequence>
<comment type="similarity">
    <text evidence="3">Belongs to the CotF family.</text>
</comment>
<keyword evidence="4" id="KW-0167">Capsid protein</keyword>
<dbReference type="Pfam" id="PF07875">
    <property type="entry name" value="Coat_F"/>
    <property type="match status" value="1"/>
</dbReference>
<reference evidence="4 5" key="1">
    <citation type="submission" date="2024-09" db="EMBL/GenBank/DDBJ databases">
        <authorList>
            <person name="Sun Q."/>
            <person name="Mori K."/>
        </authorList>
    </citation>
    <scope>NUCLEOTIDE SEQUENCE [LARGE SCALE GENOMIC DNA]</scope>
    <source>
        <strain evidence="4 5">CCM 7759</strain>
    </source>
</reference>
<dbReference type="InterPro" id="IPR012347">
    <property type="entry name" value="Ferritin-like"/>
</dbReference>
<dbReference type="Proteomes" id="UP001589776">
    <property type="component" value="Unassembled WGS sequence"/>
</dbReference>
<protein>
    <submittedName>
        <fullName evidence="4">Spore coat protein</fullName>
    </submittedName>
</protein>
<evidence type="ECO:0000256" key="1">
    <source>
        <dbReference type="ARBA" id="ARBA00022969"/>
    </source>
</evidence>
<dbReference type="EMBL" id="JBHLWN010000021">
    <property type="protein sequence ID" value="MFC0211613.1"/>
    <property type="molecule type" value="Genomic_DNA"/>
</dbReference>
<dbReference type="Gene3D" id="1.20.1260.10">
    <property type="match status" value="1"/>
</dbReference>
<dbReference type="PANTHER" id="PTHR39183">
    <property type="entry name" value="SPORE COAT PROTEIN F-LIKE PROTEIN YHCQ"/>
    <property type="match status" value="1"/>
</dbReference>
<evidence type="ECO:0000313" key="4">
    <source>
        <dbReference type="EMBL" id="MFC0211613.1"/>
    </source>
</evidence>
<organism evidence="4 5">
    <name type="scientific">Paenibacillus chartarius</name>
    <dbReference type="NCBI Taxonomy" id="747481"/>
    <lineage>
        <taxon>Bacteria</taxon>
        <taxon>Bacillati</taxon>
        <taxon>Bacillota</taxon>
        <taxon>Bacilli</taxon>
        <taxon>Bacillales</taxon>
        <taxon>Paenibacillaceae</taxon>
        <taxon>Paenibacillus</taxon>
    </lineage>
</organism>
<keyword evidence="5" id="KW-1185">Reference proteome</keyword>
<comment type="caution">
    <text evidence="4">The sequence shown here is derived from an EMBL/GenBank/DDBJ whole genome shotgun (WGS) entry which is preliminary data.</text>
</comment>
<accession>A0ABV6DG50</accession>
<dbReference type="PANTHER" id="PTHR39183:SF1">
    <property type="entry name" value="SPORE COAT PROTEIN F-LIKE PROTEIN YHCQ"/>
    <property type="match status" value="1"/>
</dbReference>
<keyword evidence="4" id="KW-0946">Virion</keyword>
<evidence type="ECO:0000256" key="2">
    <source>
        <dbReference type="ARBA" id="ARBA00024325"/>
    </source>
</evidence>
<keyword evidence="1" id="KW-0749">Sporulation</keyword>
<gene>
    <name evidence="4" type="ORF">ACFFK0_03960</name>
</gene>
<dbReference type="InterPro" id="IPR012851">
    <property type="entry name" value="Spore_coat_CotF-like"/>
</dbReference>
<proteinExistence type="inferred from homology"/>
<name>A0ABV6DG50_9BACL</name>
<evidence type="ECO:0000313" key="5">
    <source>
        <dbReference type="Proteomes" id="UP001589776"/>
    </source>
</evidence>
<evidence type="ECO:0000256" key="3">
    <source>
        <dbReference type="ARBA" id="ARBA00024344"/>
    </source>
</evidence>
<dbReference type="RefSeq" id="WP_377468597.1">
    <property type="nucleotide sequence ID" value="NZ_JBHLWN010000021.1"/>
</dbReference>